<reference evidence="3" key="1">
    <citation type="journal article" date="2020" name="Microorganisms">
        <title>Reliable Identification of Environmental Pseudomonas Isolates Using the rpoD Gene.</title>
        <authorList>
            <consortium name="The Broad Institute Genome Sequencing Platform"/>
            <person name="Girard L."/>
            <person name="Lood C."/>
            <person name="Rokni-Zadeh H."/>
            <person name="van Noort V."/>
            <person name="Lavigne R."/>
            <person name="De Mot R."/>
        </authorList>
    </citation>
    <scope>NUCLEOTIDE SEQUENCE [LARGE SCALE GENOMIC DNA]</scope>
    <source>
        <strain evidence="3">SWRI145</strain>
    </source>
</reference>
<dbReference type="AlphaFoldDB" id="A0A8H9YTL7"/>
<protein>
    <recommendedName>
        <fullName evidence="1">Uncharacterized protein YicS</fullName>
    </recommendedName>
</protein>
<feature type="chain" id="PRO_5034017959" description="Uncharacterized protein YicS" evidence="2">
    <location>
        <begin position="22"/>
        <end position="98"/>
    </location>
</feature>
<gene>
    <name evidence="3" type="ORF">HU722_20530</name>
</gene>
<evidence type="ECO:0000256" key="2">
    <source>
        <dbReference type="SAM" id="SignalP"/>
    </source>
</evidence>
<dbReference type="InterPro" id="IPR048144">
    <property type="entry name" value="YicS_fam"/>
</dbReference>
<evidence type="ECO:0000256" key="1">
    <source>
        <dbReference type="ARBA" id="ARBA00035681"/>
    </source>
</evidence>
<name>A0A8H9YTL7_9PSED</name>
<dbReference type="NCBIfam" id="NF041639">
    <property type="entry name" value="YicS_fam"/>
    <property type="match status" value="1"/>
</dbReference>
<sequence>MKVAHLFCLVICLLFAAFAHAKETRDPAKDEKMKQVVMKDIKKVCSPQSKQTDNQWQTMILSSEANKLLIKNAVLAMERDNLDNYWEAVGKVDCMEDY</sequence>
<comment type="caution">
    <text evidence="3">The sequence shown here is derived from an EMBL/GenBank/DDBJ whole genome shotgun (WGS) entry which is preliminary data.</text>
</comment>
<organism evidence="3">
    <name type="scientific">Pseudomonas tritici</name>
    <dbReference type="NCBI Taxonomy" id="2745518"/>
    <lineage>
        <taxon>Bacteria</taxon>
        <taxon>Pseudomonadati</taxon>
        <taxon>Pseudomonadota</taxon>
        <taxon>Gammaproteobacteria</taxon>
        <taxon>Pseudomonadales</taxon>
        <taxon>Pseudomonadaceae</taxon>
        <taxon>Pseudomonas</taxon>
    </lineage>
</organism>
<feature type="signal peptide" evidence="2">
    <location>
        <begin position="1"/>
        <end position="21"/>
    </location>
</feature>
<evidence type="ECO:0000313" key="3">
    <source>
        <dbReference type="EMBL" id="MBC3293909.1"/>
    </source>
</evidence>
<accession>A0A8H9YTL7</accession>
<keyword evidence="2" id="KW-0732">Signal</keyword>
<dbReference type="EMBL" id="JABWQF010000012">
    <property type="protein sequence ID" value="MBC3293909.1"/>
    <property type="molecule type" value="Genomic_DNA"/>
</dbReference>
<proteinExistence type="predicted"/>